<dbReference type="EMBL" id="CP143809">
    <property type="protein sequence ID" value="WVO21191.1"/>
    <property type="molecule type" value="Genomic_DNA"/>
</dbReference>
<sequence>MASPSTTDQSTAEQCSQLGGESPSVSGDQEDWGREAGSIIGSVVFSAQDHPSPSSQSPSSTSSLITAGEGSSGNKRNPVSRAGSSLG</sequence>
<evidence type="ECO:0000313" key="3">
    <source>
        <dbReference type="Proteomes" id="UP001432216"/>
    </source>
</evidence>
<name>A0ABZ2ARN8_9TREE</name>
<feature type="region of interest" description="Disordered" evidence="1">
    <location>
        <begin position="1"/>
        <end position="87"/>
    </location>
</feature>
<dbReference type="GeneID" id="89989270"/>
<dbReference type="Proteomes" id="UP001432216">
    <property type="component" value="Chromosome 4"/>
</dbReference>
<feature type="compositionally biased region" description="Low complexity" evidence="1">
    <location>
        <begin position="51"/>
        <end position="63"/>
    </location>
</feature>
<accession>A0ABZ2ARN8</accession>
<keyword evidence="3" id="KW-1185">Reference proteome</keyword>
<proteinExistence type="predicted"/>
<gene>
    <name evidence="2" type="ORF">IAS62_002497</name>
</gene>
<evidence type="ECO:0000313" key="2">
    <source>
        <dbReference type="EMBL" id="WVO21191.1"/>
    </source>
</evidence>
<reference evidence="2 3" key="1">
    <citation type="submission" date="2024-01" db="EMBL/GenBank/DDBJ databases">
        <title>Comparative genomics of Cryptococcus and Kwoniella reveals pathogenesis evolution and contrasting modes of karyotype evolution via chromosome fusion or intercentromeric recombination.</title>
        <authorList>
            <person name="Coelho M.A."/>
            <person name="David-Palma M."/>
            <person name="Shea T."/>
            <person name="Bowers K."/>
            <person name="McGinley-Smith S."/>
            <person name="Mohammad A.W."/>
            <person name="Gnirke A."/>
            <person name="Yurkov A.M."/>
            <person name="Nowrousian M."/>
            <person name="Sun S."/>
            <person name="Cuomo C.A."/>
            <person name="Heitman J."/>
        </authorList>
    </citation>
    <scope>NUCLEOTIDE SEQUENCE [LARGE SCALE GENOMIC DNA]</scope>
    <source>
        <strain evidence="2 3">7685027</strain>
    </source>
</reference>
<feature type="compositionally biased region" description="Polar residues" evidence="1">
    <location>
        <begin position="1"/>
        <end position="27"/>
    </location>
</feature>
<dbReference type="RefSeq" id="XP_064720430.1">
    <property type="nucleotide sequence ID" value="XM_064864358.1"/>
</dbReference>
<protein>
    <submittedName>
        <fullName evidence="2">Uncharacterized protein</fullName>
    </submittedName>
</protein>
<evidence type="ECO:0000256" key="1">
    <source>
        <dbReference type="SAM" id="MobiDB-lite"/>
    </source>
</evidence>
<organism evidence="2 3">
    <name type="scientific">Cryptococcus decagattii</name>
    <dbReference type="NCBI Taxonomy" id="1859122"/>
    <lineage>
        <taxon>Eukaryota</taxon>
        <taxon>Fungi</taxon>
        <taxon>Dikarya</taxon>
        <taxon>Basidiomycota</taxon>
        <taxon>Agaricomycotina</taxon>
        <taxon>Tremellomycetes</taxon>
        <taxon>Tremellales</taxon>
        <taxon>Cryptococcaceae</taxon>
        <taxon>Cryptococcus</taxon>
        <taxon>Cryptococcus gattii species complex</taxon>
    </lineage>
</organism>